<dbReference type="Proteomes" id="UP000305778">
    <property type="component" value="Unassembled WGS sequence"/>
</dbReference>
<gene>
    <name evidence="2" type="ORF">FCI23_37660</name>
</gene>
<comment type="caution">
    <text evidence="2">The sequence shown here is derived from an EMBL/GenBank/DDBJ whole genome shotgun (WGS) entry which is preliminary data.</text>
</comment>
<name>A0A4U0S3V6_9ACTN</name>
<keyword evidence="3" id="KW-1185">Reference proteome</keyword>
<evidence type="ECO:0000313" key="3">
    <source>
        <dbReference type="Proteomes" id="UP000305778"/>
    </source>
</evidence>
<sequence>MRRASKPGDGLDLHHVPQGKPAAQAIPGYDYPNAPAIALPRAEHALIPNLRGVYNGTSQDLIAQDLDNLANLTNTPQSSIDELARRIDQMYPGAR</sequence>
<reference evidence="2 3" key="1">
    <citation type="submission" date="2019-04" db="EMBL/GenBank/DDBJ databases">
        <title>Streptomyces oryziradicis sp. nov., a novel actinomycete isolated from rhizosphere soil of rice (Oryza sativa L.).</title>
        <authorList>
            <person name="Li C."/>
        </authorList>
    </citation>
    <scope>NUCLEOTIDE SEQUENCE [LARGE SCALE GENOMIC DNA]</scope>
    <source>
        <strain evidence="2 3">NEAU-C40</strain>
    </source>
</reference>
<feature type="region of interest" description="Disordered" evidence="1">
    <location>
        <begin position="1"/>
        <end position="22"/>
    </location>
</feature>
<dbReference type="EMBL" id="SUMC01000059">
    <property type="protein sequence ID" value="TKA02973.1"/>
    <property type="molecule type" value="Genomic_DNA"/>
</dbReference>
<evidence type="ECO:0000313" key="2">
    <source>
        <dbReference type="EMBL" id="TKA02973.1"/>
    </source>
</evidence>
<dbReference type="AlphaFoldDB" id="A0A4U0S3V6"/>
<dbReference type="OrthoDB" id="6043530at2"/>
<organism evidence="2 3">
    <name type="scientific">Actinacidiphila oryziradicis</name>
    <dbReference type="NCBI Taxonomy" id="2571141"/>
    <lineage>
        <taxon>Bacteria</taxon>
        <taxon>Bacillati</taxon>
        <taxon>Actinomycetota</taxon>
        <taxon>Actinomycetes</taxon>
        <taxon>Kitasatosporales</taxon>
        <taxon>Streptomycetaceae</taxon>
        <taxon>Actinacidiphila</taxon>
    </lineage>
</organism>
<accession>A0A4U0S3V6</accession>
<evidence type="ECO:0000256" key="1">
    <source>
        <dbReference type="SAM" id="MobiDB-lite"/>
    </source>
</evidence>
<proteinExistence type="predicted"/>
<protein>
    <submittedName>
        <fullName evidence="2">Uncharacterized protein</fullName>
    </submittedName>
</protein>